<dbReference type="EMBL" id="JBHUPB010000015">
    <property type="protein sequence ID" value="MFD2969967.1"/>
    <property type="molecule type" value="Genomic_DNA"/>
</dbReference>
<evidence type="ECO:0000259" key="1">
    <source>
        <dbReference type="PROSITE" id="PS51352"/>
    </source>
</evidence>
<evidence type="ECO:0000313" key="3">
    <source>
        <dbReference type="Proteomes" id="UP001597525"/>
    </source>
</evidence>
<proteinExistence type="predicted"/>
<dbReference type="Gene3D" id="3.40.30.10">
    <property type="entry name" value="Glutaredoxin"/>
    <property type="match status" value="1"/>
</dbReference>
<name>A0ABW6BKE6_9SPHI</name>
<dbReference type="RefSeq" id="WP_320183452.1">
    <property type="nucleotide sequence ID" value="NZ_CP138332.1"/>
</dbReference>
<dbReference type="SUPFAM" id="SSF52833">
    <property type="entry name" value="Thioredoxin-like"/>
    <property type="match status" value="1"/>
</dbReference>
<organism evidence="2 3">
    <name type="scientific">Sphingobacterium bambusae</name>
    <dbReference type="NCBI Taxonomy" id="662858"/>
    <lineage>
        <taxon>Bacteria</taxon>
        <taxon>Pseudomonadati</taxon>
        <taxon>Bacteroidota</taxon>
        <taxon>Sphingobacteriia</taxon>
        <taxon>Sphingobacteriales</taxon>
        <taxon>Sphingobacteriaceae</taxon>
        <taxon>Sphingobacterium</taxon>
    </lineage>
</organism>
<reference evidence="3" key="1">
    <citation type="journal article" date="2019" name="Int. J. Syst. Evol. Microbiol.">
        <title>The Global Catalogue of Microorganisms (GCM) 10K type strain sequencing project: providing services to taxonomists for standard genome sequencing and annotation.</title>
        <authorList>
            <consortium name="The Broad Institute Genomics Platform"/>
            <consortium name="The Broad Institute Genome Sequencing Center for Infectious Disease"/>
            <person name="Wu L."/>
            <person name="Ma J."/>
        </authorList>
    </citation>
    <scope>NUCLEOTIDE SEQUENCE [LARGE SCALE GENOMIC DNA]</scope>
    <source>
        <strain evidence="3">KCTC 22814</strain>
    </source>
</reference>
<dbReference type="InterPro" id="IPR013766">
    <property type="entry name" value="Thioredoxin_domain"/>
</dbReference>
<gene>
    <name evidence="2" type="ORF">ACFS7Y_21435</name>
</gene>
<protein>
    <submittedName>
        <fullName evidence="2">TlpA family protein disulfide reductase</fullName>
    </submittedName>
</protein>
<sequence length="500" mass="56109">MQNMQHQPRLGRAHLSRTAGRRPYVPFRRRYAGYPHPPQAQLQLLMALLWALWALMRQVARFLWSGRLKRKPSLRRPLMCVLPLLLLSMVAGPSGAQQGGTKAPLAALRIGDALPPTFWDTPLQLLHGGQEPRPGSLREYADSELLLLDFWHTSCASCISSMRHAEALQAQFKGRLQVLAVTVQDAATVQRFAAHNEALQQSRLPLLLQDSLLKSYFPHRLLPHLVFIRHNRLQHIGGSEAMDEAAIAALLNDSDSSFALYKDDFAEQRPLLSAGGIASEGSLYYSLLTGYRRDAAAVVGLLPDTLGSSKRLYRYNQSLQQLLSYALDSSPVDKNRIVFEDTELNLAATAYHRHMGDRLQWLLRHSYCYEAQLPLHTPDSSIRQGLLTSIEQALGLRCSLAEREIPVLRLAAPNRPTEGPQEGRFALSYLIDAYNRLPSALPLLDPDNLAAHCFVERRSLADCTAEQLLAAMREAGLQLREERATLPIWLIKGRRAHEQN</sequence>
<dbReference type="InterPro" id="IPR036249">
    <property type="entry name" value="Thioredoxin-like_sf"/>
</dbReference>
<dbReference type="PROSITE" id="PS51352">
    <property type="entry name" value="THIOREDOXIN_2"/>
    <property type="match status" value="1"/>
</dbReference>
<evidence type="ECO:0000313" key="2">
    <source>
        <dbReference type="EMBL" id="MFD2969967.1"/>
    </source>
</evidence>
<comment type="caution">
    <text evidence="2">The sequence shown here is derived from an EMBL/GenBank/DDBJ whole genome shotgun (WGS) entry which is preliminary data.</text>
</comment>
<accession>A0ABW6BKE6</accession>
<dbReference type="Proteomes" id="UP001597525">
    <property type="component" value="Unassembled WGS sequence"/>
</dbReference>
<keyword evidence="3" id="KW-1185">Reference proteome</keyword>
<feature type="domain" description="Thioredoxin" evidence="1">
    <location>
        <begin position="97"/>
        <end position="252"/>
    </location>
</feature>